<dbReference type="PANTHER" id="PTHR42648">
    <property type="entry name" value="TRANSPOSASE, PUTATIVE-RELATED"/>
    <property type="match status" value="1"/>
</dbReference>
<dbReference type="Pfam" id="PF14223">
    <property type="entry name" value="Retrotran_gag_2"/>
    <property type="match status" value="1"/>
</dbReference>
<protein>
    <submittedName>
        <fullName evidence="8">Retrovirus-related Pol polyprotein from transposon TNT 1-94</fullName>
    </submittedName>
</protein>
<gene>
    <name evidence="8" type="ORF">EVAR_4877_1</name>
</gene>
<dbReference type="GO" id="GO:0004190">
    <property type="term" value="F:aspartic-type endopeptidase activity"/>
    <property type="evidence" value="ECO:0007669"/>
    <property type="project" value="UniProtKB-KW"/>
</dbReference>
<dbReference type="Pfam" id="PF22936">
    <property type="entry name" value="Pol_BBD"/>
    <property type="match status" value="1"/>
</dbReference>
<keyword evidence="4" id="KW-0378">Hydrolase</keyword>
<dbReference type="AlphaFoldDB" id="A0A4C1T256"/>
<evidence type="ECO:0000256" key="4">
    <source>
        <dbReference type="ARBA" id="ARBA00022801"/>
    </source>
</evidence>
<organism evidence="8 9">
    <name type="scientific">Eumeta variegata</name>
    <name type="common">Bagworm moth</name>
    <name type="synonym">Eumeta japonica</name>
    <dbReference type="NCBI Taxonomy" id="151549"/>
    <lineage>
        <taxon>Eukaryota</taxon>
        <taxon>Metazoa</taxon>
        <taxon>Ecdysozoa</taxon>
        <taxon>Arthropoda</taxon>
        <taxon>Hexapoda</taxon>
        <taxon>Insecta</taxon>
        <taxon>Pterygota</taxon>
        <taxon>Neoptera</taxon>
        <taxon>Endopterygota</taxon>
        <taxon>Lepidoptera</taxon>
        <taxon>Glossata</taxon>
        <taxon>Ditrysia</taxon>
        <taxon>Tineoidea</taxon>
        <taxon>Psychidae</taxon>
        <taxon>Oiketicinae</taxon>
        <taxon>Eumeta</taxon>
    </lineage>
</organism>
<feature type="domain" description="CCHC-type" evidence="6">
    <location>
        <begin position="209"/>
        <end position="223"/>
    </location>
</feature>
<reference evidence="8 9" key="1">
    <citation type="journal article" date="2019" name="Commun. Biol.">
        <title>The bagworm genome reveals a unique fibroin gene that provides high tensile strength.</title>
        <authorList>
            <person name="Kono N."/>
            <person name="Nakamura H."/>
            <person name="Ohtoshi R."/>
            <person name="Tomita M."/>
            <person name="Numata K."/>
            <person name="Arakawa K."/>
        </authorList>
    </citation>
    <scope>NUCLEOTIDE SEQUENCE [LARGE SCALE GENOMIC DNA]</scope>
</reference>
<sequence>MSSNGSLIQIEKLTGRDNWTSWSFAVQAYLELDDLWECVQGTNTDPKKEKKAKSKLILLVDPINFIHIQDVTTSKQIWENLSKAFQDSGLLRKVGLLRDLNDTNLETSTSVEDYVNKIMSSAHKLRNIGFSVDDEWLGTLMLAGLPDEYKPMIMGIESSGVKISADLIKTKLLQEIKATPSNSAPYTSNKNTQAKFKNIQHQSKSKGPRCFNCNKHGHHGKNCWFLKNKPQSKENNKGFVAAFSAMKLNNCINWYVDSGASMHMTMHKDLLENETISPISKIKITDNKTLHVESCGDVILHIPNEDGGSSEILVKNVLYVPKLPTNLLSVSKIIKSGCKVEFNKTGCSVHNSNNQKVATANLINDTYRLNINYSKIFAMSAIAESTTHLWHQRLGHLNYNDVHKLPNCTTGVKLSSQKEKYVCTSCLEGKQTRQSFPSNGSRANRLLELVHTDVCGPIQVASIGGARYFTTFIDDFSRKVYVYIIKSKAEVLEKFIQYKNRVENELNKKIKILRSDNGLEYSNKNFADFLKNNGILHHTSNPYTPQQNGLSERMNRTLVERAKCMMFNADLSKSYWAKAVTTAAYIINRSPTHALSDITPHEVWTGQKPDLSNIRIFGCPAMVHIPKEKRQKLDMKSRQLIFVGYSECTKGYRFMDPKANKAVISRDVHFLEENIKNTSSNTDYEDPLDETYLPSPSVNISPANETGIKTRRQRKLQTNNESSSLYICMNGEFTSSLLNNDPQSLEEALQSNESEKWKQAMKEEYESLIHNNTWSLVDLPGGKKGIPCKWVFKRKFDHTGKITRYKARLVIKGYKQKKGIDYNEIYAPVVRYTSIRYLIDIAAKYNLEIHQMDAITAFLQGDVDEDIYMSQPPTFDREEKILTRFGMDDCKPVWTPCDPNTQLKRAESEEEILRNVPYQEAIGCLLYLSQGTRPDITYIVNSLSRYNGQPTAEHWTTLKRVFRYLKATIDYKLTYHGNSEGNITGYCDADWASHSEDRRSCTGYVFILQGAAISWCSKKQLTIALSSTEAEYTSLATAVQEAIWQKQLDEDYWPESSAVPIVVYCDNQSAIRILDSESYHQRSKHIGVRYHFIRERIADKQVLVKYQRSQDMTADILTKGLHRPKHEAFSVAMGLRSGENVGRNADMRSA</sequence>
<dbReference type="GO" id="GO:0008270">
    <property type="term" value="F:zinc ion binding"/>
    <property type="evidence" value="ECO:0007669"/>
    <property type="project" value="UniProtKB-KW"/>
</dbReference>
<keyword evidence="1" id="KW-0645">Protease</keyword>
<dbReference type="PROSITE" id="PS50994">
    <property type="entry name" value="INTEGRASE"/>
    <property type="match status" value="1"/>
</dbReference>
<dbReference type="PANTHER" id="PTHR42648:SF28">
    <property type="entry name" value="TRANSPOSON-ENCODED PROTEIN WITH RIBONUCLEASE H-LIKE AND RETROVIRUS ZINC FINGER-LIKE DOMAINS"/>
    <property type="match status" value="1"/>
</dbReference>
<dbReference type="GO" id="GO:0071897">
    <property type="term" value="P:DNA biosynthetic process"/>
    <property type="evidence" value="ECO:0007669"/>
    <property type="project" value="UniProtKB-ARBA"/>
</dbReference>
<keyword evidence="9" id="KW-1185">Reference proteome</keyword>
<keyword evidence="3" id="KW-0064">Aspartyl protease</keyword>
<evidence type="ECO:0000313" key="8">
    <source>
        <dbReference type="EMBL" id="GBP07538.1"/>
    </source>
</evidence>
<dbReference type="GO" id="GO:0006508">
    <property type="term" value="P:proteolysis"/>
    <property type="evidence" value="ECO:0007669"/>
    <property type="project" value="UniProtKB-KW"/>
</dbReference>
<comment type="caution">
    <text evidence="8">The sequence shown here is derived from an EMBL/GenBank/DDBJ whole genome shotgun (WGS) entry which is preliminary data.</text>
</comment>
<dbReference type="InterPro" id="IPR012337">
    <property type="entry name" value="RNaseH-like_sf"/>
</dbReference>
<evidence type="ECO:0000256" key="2">
    <source>
        <dbReference type="ARBA" id="ARBA00022723"/>
    </source>
</evidence>
<dbReference type="InterPro" id="IPR036397">
    <property type="entry name" value="RNaseH_sf"/>
</dbReference>
<name>A0A4C1T256_EUMVA</name>
<evidence type="ECO:0000256" key="1">
    <source>
        <dbReference type="ARBA" id="ARBA00022670"/>
    </source>
</evidence>
<dbReference type="InterPro" id="IPR025724">
    <property type="entry name" value="GAG-pre-integrase_dom"/>
</dbReference>
<evidence type="ECO:0000256" key="5">
    <source>
        <dbReference type="PROSITE-ProRule" id="PRU00047"/>
    </source>
</evidence>
<dbReference type="PROSITE" id="PS50158">
    <property type="entry name" value="ZF_CCHC"/>
    <property type="match status" value="1"/>
</dbReference>
<dbReference type="OrthoDB" id="430476at2759"/>
<dbReference type="InterPro" id="IPR001584">
    <property type="entry name" value="Integrase_cat-core"/>
</dbReference>
<keyword evidence="5" id="KW-0862">Zinc</keyword>
<dbReference type="Proteomes" id="UP000299102">
    <property type="component" value="Unassembled WGS sequence"/>
</dbReference>
<dbReference type="Pfam" id="PF25597">
    <property type="entry name" value="SH3_retrovirus"/>
    <property type="match status" value="1"/>
</dbReference>
<evidence type="ECO:0000256" key="3">
    <source>
        <dbReference type="ARBA" id="ARBA00022750"/>
    </source>
</evidence>
<dbReference type="InterPro" id="IPR001878">
    <property type="entry name" value="Znf_CCHC"/>
</dbReference>
<dbReference type="InterPro" id="IPR054722">
    <property type="entry name" value="PolX-like_BBD"/>
</dbReference>
<dbReference type="InterPro" id="IPR013103">
    <property type="entry name" value="RVT_2"/>
</dbReference>
<dbReference type="Pfam" id="PF00665">
    <property type="entry name" value="rve"/>
    <property type="match status" value="1"/>
</dbReference>
<evidence type="ECO:0000259" key="6">
    <source>
        <dbReference type="PROSITE" id="PS50158"/>
    </source>
</evidence>
<proteinExistence type="predicted"/>
<feature type="domain" description="Integrase catalytic" evidence="7">
    <location>
        <begin position="433"/>
        <end position="608"/>
    </location>
</feature>
<dbReference type="InterPro" id="IPR057670">
    <property type="entry name" value="SH3_retrovirus"/>
</dbReference>
<dbReference type="InterPro" id="IPR043502">
    <property type="entry name" value="DNA/RNA_pol_sf"/>
</dbReference>
<dbReference type="Gene3D" id="3.30.420.10">
    <property type="entry name" value="Ribonuclease H-like superfamily/Ribonuclease H"/>
    <property type="match status" value="1"/>
</dbReference>
<accession>A0A4C1T256</accession>
<dbReference type="Pfam" id="PF13976">
    <property type="entry name" value="gag_pre-integrs"/>
    <property type="match status" value="1"/>
</dbReference>
<keyword evidence="5" id="KW-0863">Zinc-finger</keyword>
<dbReference type="Pfam" id="PF07727">
    <property type="entry name" value="RVT_2"/>
    <property type="match status" value="1"/>
</dbReference>
<dbReference type="GO" id="GO:0042575">
    <property type="term" value="C:DNA polymerase complex"/>
    <property type="evidence" value="ECO:0007669"/>
    <property type="project" value="UniProtKB-ARBA"/>
</dbReference>
<dbReference type="EMBL" id="BGZK01000026">
    <property type="protein sequence ID" value="GBP07538.1"/>
    <property type="molecule type" value="Genomic_DNA"/>
</dbReference>
<dbReference type="SUPFAM" id="SSF53098">
    <property type="entry name" value="Ribonuclease H-like"/>
    <property type="match status" value="1"/>
</dbReference>
<evidence type="ECO:0000259" key="7">
    <source>
        <dbReference type="PROSITE" id="PS50994"/>
    </source>
</evidence>
<dbReference type="STRING" id="151549.A0A4C1T256"/>
<evidence type="ECO:0000313" key="9">
    <source>
        <dbReference type="Proteomes" id="UP000299102"/>
    </source>
</evidence>
<keyword evidence="2" id="KW-0479">Metal-binding</keyword>
<dbReference type="GO" id="GO:0003676">
    <property type="term" value="F:nucleic acid binding"/>
    <property type="evidence" value="ECO:0007669"/>
    <property type="project" value="InterPro"/>
</dbReference>
<dbReference type="InterPro" id="IPR039537">
    <property type="entry name" value="Retrotran_Ty1/copia-like"/>
</dbReference>
<dbReference type="SUPFAM" id="SSF56672">
    <property type="entry name" value="DNA/RNA polymerases"/>
    <property type="match status" value="1"/>
</dbReference>
<dbReference type="CDD" id="cd09272">
    <property type="entry name" value="RNase_HI_RT_Ty1"/>
    <property type="match status" value="1"/>
</dbReference>
<dbReference type="GO" id="GO:0015074">
    <property type="term" value="P:DNA integration"/>
    <property type="evidence" value="ECO:0007669"/>
    <property type="project" value="InterPro"/>
</dbReference>